<feature type="region of interest" description="Disordered" evidence="1">
    <location>
        <begin position="68"/>
        <end position="89"/>
    </location>
</feature>
<evidence type="ECO:0000256" key="2">
    <source>
        <dbReference type="SAM" id="SignalP"/>
    </source>
</evidence>
<comment type="caution">
    <text evidence="3">The sequence shown here is derived from an EMBL/GenBank/DDBJ whole genome shotgun (WGS) entry which is preliminary data.</text>
</comment>
<evidence type="ECO:0000256" key="1">
    <source>
        <dbReference type="SAM" id="MobiDB-lite"/>
    </source>
</evidence>
<dbReference type="AlphaFoldDB" id="A0A5B0PIS2"/>
<feature type="chain" id="PRO_5023016513" evidence="2">
    <location>
        <begin position="21"/>
        <end position="813"/>
    </location>
</feature>
<keyword evidence="4" id="KW-1185">Reference proteome</keyword>
<evidence type="ECO:0000313" key="4">
    <source>
        <dbReference type="Proteomes" id="UP000324748"/>
    </source>
</evidence>
<organism evidence="3 4">
    <name type="scientific">Puccinia graminis f. sp. tritici</name>
    <dbReference type="NCBI Taxonomy" id="56615"/>
    <lineage>
        <taxon>Eukaryota</taxon>
        <taxon>Fungi</taxon>
        <taxon>Dikarya</taxon>
        <taxon>Basidiomycota</taxon>
        <taxon>Pucciniomycotina</taxon>
        <taxon>Pucciniomycetes</taxon>
        <taxon>Pucciniales</taxon>
        <taxon>Pucciniaceae</taxon>
        <taxon>Puccinia</taxon>
    </lineage>
</organism>
<feature type="compositionally biased region" description="Low complexity" evidence="1">
    <location>
        <begin position="143"/>
        <end position="155"/>
    </location>
</feature>
<feature type="signal peptide" evidence="2">
    <location>
        <begin position="1"/>
        <end position="20"/>
    </location>
</feature>
<proteinExistence type="predicted"/>
<feature type="region of interest" description="Disordered" evidence="1">
    <location>
        <begin position="138"/>
        <end position="161"/>
    </location>
</feature>
<evidence type="ECO:0000313" key="3">
    <source>
        <dbReference type="EMBL" id="KAA1101545.1"/>
    </source>
</evidence>
<dbReference type="EMBL" id="VSWC01000053">
    <property type="protein sequence ID" value="KAA1101545.1"/>
    <property type="molecule type" value="Genomic_DNA"/>
</dbReference>
<keyword evidence="2" id="KW-0732">Signal</keyword>
<dbReference type="OrthoDB" id="2519216at2759"/>
<sequence>MESFWKFALIALSHLHCLSANLGKESFQGEPILNLAKSFETDLDGRELPMVRPLASLDISLSPKLHQEQKPVQLVPSKRPSRTPDSSHYTFLRDNWSKERNQASLIPQFHKVRDDNLYHRLSKRPRFDWDLNVTPPELEEQESSSLSGSSNHQSQVFQPSSSAQQKFPIYLDINRVWEENSIEESESPSSCQKCPWADLASGHEAHGSPIDVSGMTMPQVEKALFPGGVRSKGFSADVVLENFSRKFEPKIRSYLWAWFSIIEHRMEKMMRDELRANAEPLLHSLSKAYLFHGEHSPPNSSQTTIQDRYMERNLEDLTVVLWSINFRFLEILGAERSKDLYLQEQNKFLRWFVNFMLMRKEHSHDEIDCPCCQSGQEIIYEKILKALNTTEERFVYKCFKRGLVQSKYVLVSKQKILINEAVIHVLGFYYKNKNPEKWRLLFENDNNFVYKISHFGKHWLDRPNLKSEGEISRKGLEGLIPWEDSSQLKNLKFTSKDKHEARFMIGRYVEKIPMDEENLKDTDFETKHGFNLRIKDLRWWAWVARMDGERRKKIPTLFKPNYQTMWSEIKSHLELLVTKNFCEESKSIFINNSEKKFCQIMDGIFNMLWVVNSQILETLGATPFGKDYNNEQELVQGFFEYYFSKGKEMQPTKIKFFDQHQSFHNGIRDHTIFHMMIHLVLSDNSVKIYKAQESRHSNSIKFISQGDLIIAQAVVNILGLYYKNQNQSKWNKVFKTDERFFQFIVNLSSTIFQSRQLQFSCSQTLQTAKSLMMIPWKTSIDLSVVDVRFGLGIQNRMDVDRWVKEVKIYSGKS</sequence>
<reference evidence="3 4" key="1">
    <citation type="submission" date="2019-05" db="EMBL/GenBank/DDBJ databases">
        <title>Emergence of the Ug99 lineage of the wheat stem rust pathogen through somatic hybridization.</title>
        <authorList>
            <person name="Li F."/>
            <person name="Upadhyaya N.M."/>
            <person name="Sperschneider J."/>
            <person name="Matny O."/>
            <person name="Nguyen-Phuc H."/>
            <person name="Mago R."/>
            <person name="Raley C."/>
            <person name="Miller M.E."/>
            <person name="Silverstein K.A.T."/>
            <person name="Henningsen E."/>
            <person name="Hirsch C.D."/>
            <person name="Visser B."/>
            <person name="Pretorius Z.A."/>
            <person name="Steffenson B.J."/>
            <person name="Schwessinger B."/>
            <person name="Dodds P.N."/>
            <person name="Figueroa M."/>
        </authorList>
    </citation>
    <scope>NUCLEOTIDE SEQUENCE [LARGE SCALE GENOMIC DNA]</scope>
    <source>
        <strain evidence="3">21-0</strain>
    </source>
</reference>
<protein>
    <submittedName>
        <fullName evidence="3">Uncharacterized protein</fullName>
    </submittedName>
</protein>
<accession>A0A5B0PIS2</accession>
<dbReference type="Proteomes" id="UP000324748">
    <property type="component" value="Unassembled WGS sequence"/>
</dbReference>
<name>A0A5B0PIS2_PUCGR</name>
<gene>
    <name evidence="3" type="ORF">PGT21_024041</name>
</gene>